<dbReference type="Proteomes" id="UP000239366">
    <property type="component" value="Unassembled WGS sequence"/>
</dbReference>
<keyword evidence="5 8" id="KW-0732">Signal</keyword>
<evidence type="ECO:0000313" key="9">
    <source>
        <dbReference type="EMBL" id="PQJ14528.1"/>
    </source>
</evidence>
<evidence type="ECO:0000256" key="1">
    <source>
        <dbReference type="ARBA" id="ARBA00004571"/>
    </source>
</evidence>
<dbReference type="SUPFAM" id="SSF56935">
    <property type="entry name" value="Porins"/>
    <property type="match status" value="1"/>
</dbReference>
<dbReference type="InterPro" id="IPR005017">
    <property type="entry name" value="OMPP1/FadL/TodX"/>
</dbReference>
<dbReference type="RefSeq" id="WP_105000161.1">
    <property type="nucleotide sequence ID" value="NZ_MQVX01000001.1"/>
</dbReference>
<keyword evidence="10" id="KW-1185">Reference proteome</keyword>
<evidence type="ECO:0000256" key="3">
    <source>
        <dbReference type="ARBA" id="ARBA00022452"/>
    </source>
</evidence>
<dbReference type="EMBL" id="MQVX01000001">
    <property type="protein sequence ID" value="PQJ14528.1"/>
    <property type="molecule type" value="Genomic_DNA"/>
</dbReference>
<dbReference type="AlphaFoldDB" id="A0A2S7T4K8"/>
<reference evidence="10" key="1">
    <citation type="submission" date="2016-11" db="EMBL/GenBank/DDBJ databases">
        <title>Trade-off between light-utilization and light-protection in marine flavobacteria.</title>
        <authorList>
            <person name="Kumagai Y."/>
            <person name="Yoshizawa S."/>
            <person name="Kogure K."/>
        </authorList>
    </citation>
    <scope>NUCLEOTIDE SEQUENCE [LARGE SCALE GENOMIC DNA]</scope>
    <source>
        <strain evidence="10">SG-18</strain>
    </source>
</reference>
<dbReference type="PANTHER" id="PTHR35093">
    <property type="entry name" value="OUTER MEMBRANE PROTEIN NMB0088-RELATED"/>
    <property type="match status" value="1"/>
</dbReference>
<evidence type="ECO:0000256" key="8">
    <source>
        <dbReference type="SAM" id="SignalP"/>
    </source>
</evidence>
<evidence type="ECO:0000313" key="10">
    <source>
        <dbReference type="Proteomes" id="UP000239366"/>
    </source>
</evidence>
<evidence type="ECO:0000256" key="6">
    <source>
        <dbReference type="ARBA" id="ARBA00023136"/>
    </source>
</evidence>
<dbReference type="PANTHER" id="PTHR35093:SF8">
    <property type="entry name" value="OUTER MEMBRANE PROTEIN NMB0088-RELATED"/>
    <property type="match status" value="1"/>
</dbReference>
<dbReference type="GO" id="GO:0009279">
    <property type="term" value="C:cell outer membrane"/>
    <property type="evidence" value="ECO:0007669"/>
    <property type="project" value="UniProtKB-SubCell"/>
</dbReference>
<evidence type="ECO:0000256" key="5">
    <source>
        <dbReference type="ARBA" id="ARBA00022729"/>
    </source>
</evidence>
<evidence type="ECO:0000256" key="7">
    <source>
        <dbReference type="ARBA" id="ARBA00023237"/>
    </source>
</evidence>
<sequence length="501" mass="54999">MKKSILSLGLLLAGFAFIQAQTIDDVLRYSLEDIKGTARYHSMAGAFGALGGDLSGLNVNPAGSSVFSEDQFVITGNYFNIQNDVSYGGTLTSNPFNSIDLNQAGAVFVYRNNGPWRKVALAINYDQVQDFDNEYRAIGSSEEGIDNYFQNFANGVPFGDLLLRDGELLEEGYLNVGRDLGFGSQQAFLGYFGGVIDPTDASNENGTTYVSNASYSSVNQDYLQATNGYNSRITVNASGQYENVLNIGASLNFHSIFYERTTFFSESGYDTGSGISFVDFDNFLRTQGTGFSFSVGAIARLGDVLRIGGSFQSPTWYRLTDDTAQRINSDLADSDIRFINFNVLNFFDEHRIKTPSKVTGSAALVFGKQGLLSFDYGYQDFSTAELRPNSDPSFAAENQLITDQLGVAQSFRIGGEWRFNNISLRGGYRLEESPYESSDFIGDLEAYSGGLGFSFDDSRIDLAVSHSQRMVNEFFFDSGSTNSSLNDQSVTNVVLSYTLKF</sequence>
<dbReference type="Gene3D" id="2.40.160.60">
    <property type="entry name" value="Outer membrane protein transport protein (OMPP1/FadL/TodX)"/>
    <property type="match status" value="2"/>
</dbReference>
<keyword evidence="6" id="KW-0472">Membrane</keyword>
<organism evidence="9 10">
    <name type="scientific">Aureicoccus marinus</name>
    <dbReference type="NCBI Taxonomy" id="754435"/>
    <lineage>
        <taxon>Bacteria</taxon>
        <taxon>Pseudomonadati</taxon>
        <taxon>Bacteroidota</taxon>
        <taxon>Flavobacteriia</taxon>
        <taxon>Flavobacteriales</taxon>
        <taxon>Flavobacteriaceae</taxon>
        <taxon>Aureicoccus</taxon>
    </lineage>
</organism>
<feature type="chain" id="PRO_5015584424" evidence="8">
    <location>
        <begin position="19"/>
        <end position="501"/>
    </location>
</feature>
<keyword evidence="4" id="KW-0812">Transmembrane</keyword>
<gene>
    <name evidence="9" type="ORF">BST99_01065</name>
</gene>
<protein>
    <submittedName>
        <fullName evidence="9">Aromatic hydrocarbon degradation protein</fullName>
    </submittedName>
</protein>
<name>A0A2S7T4K8_9FLAO</name>
<evidence type="ECO:0000256" key="2">
    <source>
        <dbReference type="ARBA" id="ARBA00008163"/>
    </source>
</evidence>
<comment type="subcellular location">
    <subcellularLocation>
        <location evidence="1">Cell outer membrane</location>
        <topology evidence="1">Multi-pass membrane protein</topology>
    </subcellularLocation>
</comment>
<proteinExistence type="inferred from homology"/>
<feature type="signal peptide" evidence="8">
    <location>
        <begin position="1"/>
        <end position="18"/>
    </location>
</feature>
<comment type="caution">
    <text evidence="9">The sequence shown here is derived from an EMBL/GenBank/DDBJ whole genome shotgun (WGS) entry which is preliminary data.</text>
</comment>
<dbReference type="OrthoDB" id="9765571at2"/>
<keyword evidence="3" id="KW-1134">Transmembrane beta strand</keyword>
<comment type="similarity">
    <text evidence="2">Belongs to the OmpP1/FadL family.</text>
</comment>
<dbReference type="GO" id="GO:0015483">
    <property type="term" value="F:long-chain fatty acid transporting porin activity"/>
    <property type="evidence" value="ECO:0007669"/>
    <property type="project" value="TreeGrafter"/>
</dbReference>
<accession>A0A2S7T4K8</accession>
<keyword evidence="7" id="KW-0998">Cell outer membrane</keyword>
<evidence type="ECO:0000256" key="4">
    <source>
        <dbReference type="ARBA" id="ARBA00022692"/>
    </source>
</evidence>